<proteinExistence type="predicted"/>
<feature type="transmembrane region" description="Helical" evidence="1">
    <location>
        <begin position="6"/>
        <end position="26"/>
    </location>
</feature>
<feature type="transmembrane region" description="Helical" evidence="1">
    <location>
        <begin position="94"/>
        <end position="111"/>
    </location>
</feature>
<dbReference type="Proteomes" id="UP000322139">
    <property type="component" value="Unassembled WGS sequence"/>
</dbReference>
<keyword evidence="1" id="KW-0472">Membrane</keyword>
<protein>
    <submittedName>
        <fullName evidence="2">Group-specific protein</fullName>
    </submittedName>
</protein>
<sequence length="121" mass="13580">MGIGFIISMIVTGFIMIIIFSIAIPFQRKYIVKENGKINFRKSPVLLRWNVFDGLAIGLAAYSIICIQILNFMISGGSTIENPFVQFFTNQGQAWVIVGTAYLISRLSMVIKGVKELQRDD</sequence>
<dbReference type="RefSeq" id="WP_148976809.1">
    <property type="nucleotide sequence ID" value="NZ_VTER01000015.1"/>
</dbReference>
<dbReference type="AlphaFoldDB" id="A0A5D4QUU8"/>
<accession>A0A5D4QUU8</accession>
<evidence type="ECO:0000313" key="2">
    <source>
        <dbReference type="EMBL" id="TYS42913.1"/>
    </source>
</evidence>
<organism evidence="2 3">
    <name type="scientific">Bacillus infantis</name>
    <dbReference type="NCBI Taxonomy" id="324767"/>
    <lineage>
        <taxon>Bacteria</taxon>
        <taxon>Bacillati</taxon>
        <taxon>Bacillota</taxon>
        <taxon>Bacilli</taxon>
        <taxon>Bacillales</taxon>
        <taxon>Bacillaceae</taxon>
        <taxon>Bacillus</taxon>
    </lineage>
</organism>
<feature type="transmembrane region" description="Helical" evidence="1">
    <location>
        <begin position="47"/>
        <end position="74"/>
    </location>
</feature>
<keyword evidence="1" id="KW-0812">Transmembrane</keyword>
<evidence type="ECO:0000313" key="3">
    <source>
        <dbReference type="Proteomes" id="UP000322139"/>
    </source>
</evidence>
<dbReference type="EMBL" id="VTER01000015">
    <property type="protein sequence ID" value="TYS42913.1"/>
    <property type="molecule type" value="Genomic_DNA"/>
</dbReference>
<name>A0A5D4QUU8_9BACI</name>
<gene>
    <name evidence="2" type="ORF">FZD51_22605</name>
</gene>
<reference evidence="2 3" key="1">
    <citation type="submission" date="2019-08" db="EMBL/GenBank/DDBJ databases">
        <title>Bacillus genomes from the desert of Cuatro Cienegas, Coahuila.</title>
        <authorList>
            <person name="Olmedo-Alvarez G."/>
        </authorList>
    </citation>
    <scope>NUCLEOTIDE SEQUENCE [LARGE SCALE GENOMIC DNA]</scope>
    <source>
        <strain evidence="2 3">CH446_14T</strain>
    </source>
</reference>
<keyword evidence="1" id="KW-1133">Transmembrane helix</keyword>
<comment type="caution">
    <text evidence="2">The sequence shown here is derived from an EMBL/GenBank/DDBJ whole genome shotgun (WGS) entry which is preliminary data.</text>
</comment>
<evidence type="ECO:0000256" key="1">
    <source>
        <dbReference type="SAM" id="Phobius"/>
    </source>
</evidence>